<keyword evidence="4" id="KW-1133">Transmembrane helix</keyword>
<dbReference type="OrthoDB" id="3690525at2"/>
<evidence type="ECO:0000313" key="6">
    <source>
        <dbReference type="EMBL" id="SDD34686.1"/>
    </source>
</evidence>
<dbReference type="Proteomes" id="UP000199494">
    <property type="component" value="Unassembled WGS sequence"/>
</dbReference>
<dbReference type="PANTHER" id="PTHR23513:SF11">
    <property type="entry name" value="STAPHYLOFERRIN A TRANSPORTER"/>
    <property type="match status" value="1"/>
</dbReference>
<dbReference type="STRING" id="530584.SAMN05421630_107393"/>
<dbReference type="GO" id="GO:0022857">
    <property type="term" value="F:transmembrane transporter activity"/>
    <property type="evidence" value="ECO:0007669"/>
    <property type="project" value="InterPro"/>
</dbReference>
<dbReference type="Pfam" id="PF07690">
    <property type="entry name" value="MFS_1"/>
    <property type="match status" value="1"/>
</dbReference>
<dbReference type="PANTHER" id="PTHR23513">
    <property type="entry name" value="INTEGRAL MEMBRANE EFFLUX PROTEIN-RELATED"/>
    <property type="match status" value="1"/>
</dbReference>
<keyword evidence="7" id="KW-1185">Reference proteome</keyword>
<reference evidence="6 7" key="1">
    <citation type="submission" date="2016-10" db="EMBL/GenBank/DDBJ databases">
        <authorList>
            <person name="de Groot N.N."/>
        </authorList>
    </citation>
    <scope>NUCLEOTIDE SEQUENCE [LARGE SCALE GENOMIC DNA]</scope>
    <source>
        <strain evidence="6 7">CGMCC 4.5506</strain>
    </source>
</reference>
<protein>
    <submittedName>
        <fullName evidence="6">Predicted arabinose efflux permease, MFS family</fullName>
    </submittedName>
</protein>
<dbReference type="EMBL" id="FMZE01000007">
    <property type="protein sequence ID" value="SDD34686.1"/>
    <property type="molecule type" value="Genomic_DNA"/>
</dbReference>
<evidence type="ECO:0000256" key="4">
    <source>
        <dbReference type="ARBA" id="ARBA00022989"/>
    </source>
</evidence>
<dbReference type="InterPro" id="IPR011701">
    <property type="entry name" value="MFS"/>
</dbReference>
<proteinExistence type="predicted"/>
<dbReference type="InterPro" id="IPR036259">
    <property type="entry name" value="MFS_trans_sf"/>
</dbReference>
<sequence>MSSRYSLGGYLAGATSARVGDEMSGPALLLVGLAATGSVTTASVLLTALTATAALGGPVLGALLDRSARPGRVLALTLAGYATGLAIVLTSVGHLPVAVVALVAALTGLLNPAVAGGWTAQLPRVVPSERFGRANGLDALTFGAASPAGPALAGLVATAAGAPTAMIVAIVAVAASAPAAIRLPPPGAQRGKRGVLRTELATGFRAIVTNRPLLRATSTSMVSFAGVGMFIVCAPLLGEQRFGSANTGALLLAALAAAAVSANAVLARKPGLLRPGTMLLGSTVLLCAGLLLTALTTSPVIVVGAVLLAGIGEGPQLTALFAIRHQHAPDGMRAQIFTTGASLKIAGFAAGTAVAGPLAAMSLPACLAVAAGFEALAALLFLCLPDTRRGRNERPRRPSPERAV</sequence>
<keyword evidence="2" id="KW-1003">Cell membrane</keyword>
<dbReference type="Gene3D" id="1.20.1250.20">
    <property type="entry name" value="MFS general substrate transporter like domains"/>
    <property type="match status" value="1"/>
</dbReference>
<dbReference type="SUPFAM" id="SSF103473">
    <property type="entry name" value="MFS general substrate transporter"/>
    <property type="match status" value="1"/>
</dbReference>
<evidence type="ECO:0000313" key="7">
    <source>
        <dbReference type="Proteomes" id="UP000199494"/>
    </source>
</evidence>
<organism evidence="6 7">
    <name type="scientific">Prauserella marina</name>
    <dbReference type="NCBI Taxonomy" id="530584"/>
    <lineage>
        <taxon>Bacteria</taxon>
        <taxon>Bacillati</taxon>
        <taxon>Actinomycetota</taxon>
        <taxon>Actinomycetes</taxon>
        <taxon>Pseudonocardiales</taxon>
        <taxon>Pseudonocardiaceae</taxon>
        <taxon>Prauserella</taxon>
    </lineage>
</organism>
<dbReference type="AlphaFoldDB" id="A0A1G6U1X6"/>
<evidence type="ECO:0000256" key="2">
    <source>
        <dbReference type="ARBA" id="ARBA00022475"/>
    </source>
</evidence>
<dbReference type="RefSeq" id="WP_091807368.1">
    <property type="nucleotide sequence ID" value="NZ_CP016353.1"/>
</dbReference>
<evidence type="ECO:0000256" key="1">
    <source>
        <dbReference type="ARBA" id="ARBA00004651"/>
    </source>
</evidence>
<keyword evidence="3" id="KW-0812">Transmembrane</keyword>
<keyword evidence="5" id="KW-0472">Membrane</keyword>
<evidence type="ECO:0000256" key="3">
    <source>
        <dbReference type="ARBA" id="ARBA00022692"/>
    </source>
</evidence>
<comment type="subcellular location">
    <subcellularLocation>
        <location evidence="1">Cell membrane</location>
        <topology evidence="1">Multi-pass membrane protein</topology>
    </subcellularLocation>
</comment>
<name>A0A1G6U1X6_9PSEU</name>
<gene>
    <name evidence="6" type="ORF">SAMN05421630_107393</name>
</gene>
<accession>A0A1G6U1X6</accession>
<evidence type="ECO:0000256" key="5">
    <source>
        <dbReference type="ARBA" id="ARBA00023136"/>
    </source>
</evidence>
<dbReference type="GO" id="GO:0005886">
    <property type="term" value="C:plasma membrane"/>
    <property type="evidence" value="ECO:0007669"/>
    <property type="project" value="UniProtKB-SubCell"/>
</dbReference>